<dbReference type="OrthoDB" id="972532at2759"/>
<keyword evidence="5" id="KW-1185">Reference proteome</keyword>
<evidence type="ECO:0000256" key="1">
    <source>
        <dbReference type="ARBA" id="ARBA00022574"/>
    </source>
</evidence>
<dbReference type="AlphaFoldDB" id="A0A1X6NK43"/>
<name>A0A1X6NK43_PORUM</name>
<dbReference type="PANTHER" id="PTHR22838:SF0">
    <property type="entry name" value="WD REPEAT-CONTAINING PROTEIN 26"/>
    <property type="match status" value="1"/>
</dbReference>
<keyword evidence="2" id="KW-0677">Repeat</keyword>
<proteinExistence type="predicted"/>
<dbReference type="InterPro" id="IPR051350">
    <property type="entry name" value="WD_repeat-ST_regulator"/>
</dbReference>
<organism evidence="4 5">
    <name type="scientific">Porphyra umbilicalis</name>
    <name type="common">Purple laver</name>
    <name type="synonym">Red alga</name>
    <dbReference type="NCBI Taxonomy" id="2786"/>
    <lineage>
        <taxon>Eukaryota</taxon>
        <taxon>Rhodophyta</taxon>
        <taxon>Bangiophyceae</taxon>
        <taxon>Bangiales</taxon>
        <taxon>Bangiaceae</taxon>
        <taxon>Porphyra</taxon>
    </lineage>
</organism>
<reference evidence="4 5" key="1">
    <citation type="submission" date="2017-03" db="EMBL/GenBank/DDBJ databases">
        <title>WGS assembly of Porphyra umbilicalis.</title>
        <authorList>
            <person name="Brawley S.H."/>
            <person name="Blouin N.A."/>
            <person name="Ficko-Blean E."/>
            <person name="Wheeler G.L."/>
            <person name="Lohr M."/>
            <person name="Goodson H.V."/>
            <person name="Jenkins J.W."/>
            <person name="Blaby-Haas C.E."/>
            <person name="Helliwell K.E."/>
            <person name="Chan C."/>
            <person name="Marriage T."/>
            <person name="Bhattacharya D."/>
            <person name="Klein A.S."/>
            <person name="Badis Y."/>
            <person name="Brodie J."/>
            <person name="Cao Y."/>
            <person name="Collen J."/>
            <person name="Dittami S.M."/>
            <person name="Gachon C.M."/>
            <person name="Green B.R."/>
            <person name="Karpowicz S."/>
            <person name="Kim J.W."/>
            <person name="Kudahl U."/>
            <person name="Lin S."/>
            <person name="Michel G."/>
            <person name="Mittag M."/>
            <person name="Olson B.J."/>
            <person name="Pangilinan J."/>
            <person name="Peng Y."/>
            <person name="Qiu H."/>
            <person name="Shu S."/>
            <person name="Singer J.T."/>
            <person name="Smith A.G."/>
            <person name="Sprecher B.N."/>
            <person name="Wagner V."/>
            <person name="Wang W."/>
            <person name="Wang Z.-Y."/>
            <person name="Yan J."/>
            <person name="Yarish C."/>
            <person name="Zoeuner-Riek S."/>
            <person name="Zhuang Y."/>
            <person name="Zou Y."/>
            <person name="Lindquist E.A."/>
            <person name="Grimwood J."/>
            <person name="Barry K."/>
            <person name="Rokhsar D.S."/>
            <person name="Schmutz J."/>
            <person name="Stiller J.W."/>
            <person name="Grossman A.R."/>
            <person name="Prochnik S.E."/>
        </authorList>
    </citation>
    <scope>NUCLEOTIDE SEQUENCE [LARGE SCALE GENOMIC DNA]</scope>
    <source>
        <strain evidence="4">4086291</strain>
    </source>
</reference>
<feature type="non-terminal residue" evidence="4">
    <location>
        <position position="264"/>
    </location>
</feature>
<feature type="compositionally biased region" description="Basic and acidic residues" evidence="3">
    <location>
        <begin position="1"/>
        <end position="14"/>
    </location>
</feature>
<gene>
    <name evidence="4" type="ORF">BU14_2027s0002</name>
</gene>
<dbReference type="EMBL" id="KV919908">
    <property type="protein sequence ID" value="OSX68968.1"/>
    <property type="molecule type" value="Genomic_DNA"/>
</dbReference>
<evidence type="ECO:0000313" key="4">
    <source>
        <dbReference type="EMBL" id="OSX68968.1"/>
    </source>
</evidence>
<evidence type="ECO:0000256" key="3">
    <source>
        <dbReference type="SAM" id="MobiDB-lite"/>
    </source>
</evidence>
<feature type="region of interest" description="Disordered" evidence="3">
    <location>
        <begin position="1"/>
        <end position="22"/>
    </location>
</feature>
<protein>
    <recommendedName>
        <fullName evidence="6">CTLH domain-containing protein</fullName>
    </recommendedName>
</protein>
<evidence type="ECO:0000256" key="2">
    <source>
        <dbReference type="ARBA" id="ARBA00022737"/>
    </source>
</evidence>
<keyword evidence="1" id="KW-0853">WD repeat</keyword>
<sequence length="264" mass="27673">MDETHDGSSVDEPRPLAASANGSTAVAAPPAALLSTAAAAAAAAAIPPLTPLGLHKSELTRLLIQELDALDFPAAARALEAESGIVAHAPALARLRAAVLDGGWAALAPGGDVWALVAPLFESPDAARAARFLMARQQFLELLESGRGKDALACLRTQVRPAARCPEDLHRLPLLYMCRSAAEVRERAGWAGAGPASRHALLASLRLLLPPRALLPELRLETLLAREVLRQRAAALWPYVSSPHTCFIDEPAFAADTLPTAVAA</sequence>
<dbReference type="PANTHER" id="PTHR22838">
    <property type="entry name" value="WD REPEAT PROTEIN 26-RELATED"/>
    <property type="match status" value="1"/>
</dbReference>
<accession>A0A1X6NK43</accession>
<dbReference type="Pfam" id="PF23627">
    <property type="entry name" value="LisH_WDR26"/>
    <property type="match status" value="1"/>
</dbReference>
<dbReference type="Proteomes" id="UP000218209">
    <property type="component" value="Unassembled WGS sequence"/>
</dbReference>
<evidence type="ECO:0000313" key="5">
    <source>
        <dbReference type="Proteomes" id="UP000218209"/>
    </source>
</evidence>
<evidence type="ECO:0008006" key="6">
    <source>
        <dbReference type="Google" id="ProtNLM"/>
    </source>
</evidence>